<dbReference type="AlphaFoldDB" id="A0A2W2BTD3"/>
<gene>
    <name evidence="2" type="ORF">C1I92_31375</name>
</gene>
<keyword evidence="1" id="KW-0472">Membrane</keyword>
<sequence>MQEYQPYEPSAYPVTFSVDYPDRPLNRLTTFFRLIVAIPILIVLGSVAGGTWQWSYDDAEAAAAGAGGLLFFGPLLMIVVRQKYPRWWFDWNLELQRFANRVSCYLALMDDRYPSTDEHQSVRLDYAYPDVRTDLNRWLPLVKWLLAIPHYIVLFFLGIGAFVAVVIAWFAVLFTGRYPRGLFDFVEGVIRWNNRVAGYAFTLVTDRYPPFRLEP</sequence>
<evidence type="ECO:0000313" key="2">
    <source>
        <dbReference type="EMBL" id="PZF79409.1"/>
    </source>
</evidence>
<reference evidence="2 3" key="1">
    <citation type="submission" date="2018-01" db="EMBL/GenBank/DDBJ databases">
        <title>Draft genome sequence of Jiangella sp. GTF31.</title>
        <authorList>
            <person name="Sahin N."/>
            <person name="Ay H."/>
            <person name="Saygin H."/>
        </authorList>
    </citation>
    <scope>NUCLEOTIDE SEQUENCE [LARGE SCALE GENOMIC DNA]</scope>
    <source>
        <strain evidence="2 3">GTF31</strain>
    </source>
</reference>
<dbReference type="Proteomes" id="UP000248764">
    <property type="component" value="Unassembled WGS sequence"/>
</dbReference>
<evidence type="ECO:0000256" key="1">
    <source>
        <dbReference type="SAM" id="Phobius"/>
    </source>
</evidence>
<name>A0A2W2BTD3_9ACTN</name>
<keyword evidence="1" id="KW-1133">Transmembrane helix</keyword>
<organism evidence="2 3">
    <name type="scientific">Jiangella anatolica</name>
    <dbReference type="NCBI Taxonomy" id="2670374"/>
    <lineage>
        <taxon>Bacteria</taxon>
        <taxon>Bacillati</taxon>
        <taxon>Actinomycetota</taxon>
        <taxon>Actinomycetes</taxon>
        <taxon>Jiangellales</taxon>
        <taxon>Jiangellaceae</taxon>
        <taxon>Jiangella</taxon>
    </lineage>
</organism>
<accession>A0A2W2BTD3</accession>
<dbReference type="Pfam" id="PF14333">
    <property type="entry name" value="DUF4389"/>
    <property type="match status" value="1"/>
</dbReference>
<dbReference type="InterPro" id="IPR025498">
    <property type="entry name" value="DUF4389"/>
</dbReference>
<feature type="transmembrane region" description="Helical" evidence="1">
    <location>
        <begin position="61"/>
        <end position="80"/>
    </location>
</feature>
<protein>
    <submittedName>
        <fullName evidence="2">DUF4389 domain-containing protein</fullName>
    </submittedName>
</protein>
<feature type="transmembrane region" description="Helical" evidence="1">
    <location>
        <begin position="31"/>
        <end position="55"/>
    </location>
</feature>
<keyword evidence="1" id="KW-0812">Transmembrane</keyword>
<evidence type="ECO:0000313" key="3">
    <source>
        <dbReference type="Proteomes" id="UP000248764"/>
    </source>
</evidence>
<proteinExistence type="predicted"/>
<dbReference type="EMBL" id="POTW01000142">
    <property type="protein sequence ID" value="PZF79409.1"/>
    <property type="molecule type" value="Genomic_DNA"/>
</dbReference>
<dbReference type="RefSeq" id="WP_111258568.1">
    <property type="nucleotide sequence ID" value="NZ_POTW01000142.1"/>
</dbReference>
<keyword evidence="3" id="KW-1185">Reference proteome</keyword>
<comment type="caution">
    <text evidence="2">The sequence shown here is derived from an EMBL/GenBank/DDBJ whole genome shotgun (WGS) entry which is preliminary data.</text>
</comment>
<feature type="transmembrane region" description="Helical" evidence="1">
    <location>
        <begin position="151"/>
        <end position="174"/>
    </location>
</feature>